<feature type="region of interest" description="Disordered" evidence="1">
    <location>
        <begin position="384"/>
        <end position="456"/>
    </location>
</feature>
<evidence type="ECO:0000256" key="1">
    <source>
        <dbReference type="SAM" id="MobiDB-lite"/>
    </source>
</evidence>
<feature type="compositionally biased region" description="Polar residues" evidence="1">
    <location>
        <begin position="245"/>
        <end position="267"/>
    </location>
</feature>
<feature type="compositionally biased region" description="Polar residues" evidence="1">
    <location>
        <begin position="25"/>
        <end position="48"/>
    </location>
</feature>
<dbReference type="Proteomes" id="UP000054270">
    <property type="component" value="Unassembled WGS sequence"/>
</dbReference>
<organism evidence="2 3">
    <name type="scientific">Hypholoma sublateritium (strain FD-334 SS-4)</name>
    <dbReference type="NCBI Taxonomy" id="945553"/>
    <lineage>
        <taxon>Eukaryota</taxon>
        <taxon>Fungi</taxon>
        <taxon>Dikarya</taxon>
        <taxon>Basidiomycota</taxon>
        <taxon>Agaricomycotina</taxon>
        <taxon>Agaricomycetes</taxon>
        <taxon>Agaricomycetidae</taxon>
        <taxon>Agaricales</taxon>
        <taxon>Agaricineae</taxon>
        <taxon>Strophariaceae</taxon>
        <taxon>Hypholoma</taxon>
    </lineage>
</organism>
<gene>
    <name evidence="2" type="ORF">HYPSUDRAFT_49434</name>
</gene>
<keyword evidence="3" id="KW-1185">Reference proteome</keyword>
<name>A0A0D2LTK8_HYPSF</name>
<sequence>MAKNAKKPPVHNGKPITAFFAPRSSVGSSPQGASRSSGKQASRMTSSPVALGNAIQPVSNPGLSALKSAQKSSISAIVDSLKVSPNSPRRSERNQSSSGPLMPPVAVAPLKRLRSPSLLAATAMPEPVASGNCEVSVERRKSKYDSDSEMEKMQNAIYVSSTPNPKSKKRPRLLAVEDPKISELSDMIPSSQSDEQELSFENAADVPKLVVDVDNVSRNTSWSITPERNMDNNTMEVDRDLSELSPITTPPTDSWLSTPQGSQSSDPGTPPPSGLSSIPPTPVVLDCASKTAQIIAEIKAKAYATVTSSPEPVTLELDDHSDLSSDDEEATFPLLLPSKTVPSTLRLDVPTNDFGTIQQAGRYSLRKRSPSPSHESRFRIAQGRAATKVAPQKIATRKPSGRKPLDPFAALLKEKRSSQRHGNGDAFTRAELHNQNMGKNGPIEEMGEDEDDTLDSQSEDIAKAVVENPEAFTDEFEKIQIPTGRKSKEIMDGVEDEGRKTLFGAKNGGFILDILKQDKAMKQHDESSEKTSGTHFWSLSSSNMSLATKDVSTFCLFGPSVLIRLFNACLRRTDLSRAATLLNSNFISSLEISDRASVTSDLYNLAFSFPPTPDLLRNAAVNALEEFWNSNEEPRTSTISFPRILNTVQALGADASIIAVHNWVNFDVQQYIGITVSSRESFLFQLIVLITSCARSKRLQVDDISDIVVILLLVGMDKSISTNLARDINLAIDGVCHNNLQTESNNSEIEIHLCSRISQFAQAYDPINKSRLVLLLSGGSSAMRRIANIVAYCIITNKQSLEREIYSDTPPLPEVIDQLIPYSRLSALPPGKFALHPETDYVDLGFYITILGVAVSNLRNYAVLESKALAARHSTALTVGSPRKVIEKLKPDLQLLHAGLETLHSNILDTRATHLERSRTKAAIKGLAMNIYYQREHWVKNGPDARSKTLAEYFQKKLKP</sequence>
<feature type="region of interest" description="Disordered" evidence="1">
    <location>
        <begin position="1"/>
        <end position="62"/>
    </location>
</feature>
<accession>A0A0D2LTK8</accession>
<dbReference type="STRING" id="945553.A0A0D2LTK8"/>
<feature type="region of interest" description="Disordered" evidence="1">
    <location>
        <begin position="126"/>
        <end position="150"/>
    </location>
</feature>
<dbReference type="OMA" id="ALINIWH"/>
<proteinExistence type="predicted"/>
<feature type="compositionally biased region" description="Acidic residues" evidence="1">
    <location>
        <begin position="445"/>
        <end position="456"/>
    </location>
</feature>
<feature type="region of interest" description="Disordered" evidence="1">
    <location>
        <begin position="78"/>
        <end position="105"/>
    </location>
</feature>
<dbReference type="EMBL" id="KN817693">
    <property type="protein sequence ID" value="KJA14138.1"/>
    <property type="molecule type" value="Genomic_DNA"/>
</dbReference>
<dbReference type="OrthoDB" id="5599613at2759"/>
<feature type="compositionally biased region" description="Basic and acidic residues" evidence="1">
    <location>
        <begin position="136"/>
        <end position="150"/>
    </location>
</feature>
<evidence type="ECO:0000313" key="3">
    <source>
        <dbReference type="Proteomes" id="UP000054270"/>
    </source>
</evidence>
<evidence type="ECO:0000313" key="2">
    <source>
        <dbReference type="EMBL" id="KJA14138.1"/>
    </source>
</evidence>
<feature type="region of interest" description="Disordered" evidence="1">
    <location>
        <begin position="239"/>
        <end position="282"/>
    </location>
</feature>
<reference evidence="3" key="1">
    <citation type="submission" date="2014-04" db="EMBL/GenBank/DDBJ databases">
        <title>Evolutionary Origins and Diversification of the Mycorrhizal Mutualists.</title>
        <authorList>
            <consortium name="DOE Joint Genome Institute"/>
            <consortium name="Mycorrhizal Genomics Consortium"/>
            <person name="Kohler A."/>
            <person name="Kuo A."/>
            <person name="Nagy L.G."/>
            <person name="Floudas D."/>
            <person name="Copeland A."/>
            <person name="Barry K.W."/>
            <person name="Cichocki N."/>
            <person name="Veneault-Fourrey C."/>
            <person name="LaButti K."/>
            <person name="Lindquist E.A."/>
            <person name="Lipzen A."/>
            <person name="Lundell T."/>
            <person name="Morin E."/>
            <person name="Murat C."/>
            <person name="Riley R."/>
            <person name="Ohm R."/>
            <person name="Sun H."/>
            <person name="Tunlid A."/>
            <person name="Henrissat B."/>
            <person name="Grigoriev I.V."/>
            <person name="Hibbett D.S."/>
            <person name="Martin F."/>
        </authorList>
    </citation>
    <scope>NUCLEOTIDE SEQUENCE [LARGE SCALE GENOMIC DNA]</scope>
    <source>
        <strain evidence="3">FD-334 SS-4</strain>
    </source>
</reference>
<feature type="compositionally biased region" description="Polar residues" evidence="1">
    <location>
        <begin position="83"/>
        <end position="99"/>
    </location>
</feature>
<dbReference type="AlphaFoldDB" id="A0A0D2LTK8"/>
<protein>
    <submittedName>
        <fullName evidence="2">Uncharacterized protein</fullName>
    </submittedName>
</protein>